<evidence type="ECO:0000259" key="9">
    <source>
        <dbReference type="SMART" id="SM00562"/>
    </source>
</evidence>
<comment type="cofactor">
    <cofactor evidence="1">
        <name>Mg(2+)</name>
        <dbReference type="ChEBI" id="CHEBI:18420"/>
    </cofactor>
</comment>
<dbReference type="SMART" id="SM00562">
    <property type="entry name" value="NDK"/>
    <property type="match status" value="1"/>
</dbReference>
<feature type="non-terminal residue" evidence="10">
    <location>
        <position position="122"/>
    </location>
</feature>
<evidence type="ECO:0000256" key="5">
    <source>
        <dbReference type="ARBA" id="ARBA00022679"/>
    </source>
</evidence>
<dbReference type="GO" id="GO:0006241">
    <property type="term" value="P:CTP biosynthetic process"/>
    <property type="evidence" value="ECO:0007669"/>
    <property type="project" value="InterPro"/>
</dbReference>
<dbReference type="GO" id="GO:0006183">
    <property type="term" value="P:GTP biosynthetic process"/>
    <property type="evidence" value="ECO:0007669"/>
    <property type="project" value="InterPro"/>
</dbReference>
<name>A0A0L0UK88_9BASI</name>
<evidence type="ECO:0000256" key="4">
    <source>
        <dbReference type="ARBA" id="ARBA00017632"/>
    </source>
</evidence>
<dbReference type="STRING" id="1165861.A0A0L0UK88"/>
<dbReference type="Gene3D" id="3.30.70.141">
    <property type="entry name" value="Nucleoside diphosphate kinase-like domain"/>
    <property type="match status" value="1"/>
</dbReference>
<feature type="domain" description="Nucleoside diphosphate kinase-like" evidence="9">
    <location>
        <begin position="1"/>
        <end position="87"/>
    </location>
</feature>
<dbReference type="InterPro" id="IPR001564">
    <property type="entry name" value="Nucleoside_diP_kinase"/>
</dbReference>
<dbReference type="FunFam" id="3.30.70.141:FF:000039">
    <property type="entry name" value="Nucleoside diphosphate kinase B"/>
    <property type="match status" value="1"/>
</dbReference>
<comment type="caution">
    <text evidence="10">The sequence shown here is derived from an EMBL/GenBank/DDBJ whole genome shotgun (WGS) entry which is preliminary data.</text>
</comment>
<dbReference type="GO" id="GO:0004550">
    <property type="term" value="F:nucleoside diphosphate kinase activity"/>
    <property type="evidence" value="ECO:0007669"/>
    <property type="project" value="UniProtKB-EC"/>
</dbReference>
<dbReference type="InterPro" id="IPR036850">
    <property type="entry name" value="NDK-like_dom_sf"/>
</dbReference>
<reference evidence="11" key="1">
    <citation type="submission" date="2014-03" db="EMBL/GenBank/DDBJ databases">
        <title>The Genome Sequence of Puccinia striiformis f. sp. tritici PST-78.</title>
        <authorList>
            <consortium name="The Broad Institute Genome Sequencing Platform"/>
            <person name="Cuomo C."/>
            <person name="Hulbert S."/>
            <person name="Chen X."/>
            <person name="Walker B."/>
            <person name="Young S.K."/>
            <person name="Zeng Q."/>
            <person name="Gargeya S."/>
            <person name="Fitzgerald M."/>
            <person name="Haas B."/>
            <person name="Abouelleil A."/>
            <person name="Alvarado L."/>
            <person name="Arachchi H.M."/>
            <person name="Berlin A.M."/>
            <person name="Chapman S.B."/>
            <person name="Goldberg J."/>
            <person name="Griggs A."/>
            <person name="Gujja S."/>
            <person name="Hansen M."/>
            <person name="Howarth C."/>
            <person name="Imamovic A."/>
            <person name="Larimer J."/>
            <person name="McCowan C."/>
            <person name="Montmayeur A."/>
            <person name="Murphy C."/>
            <person name="Neiman D."/>
            <person name="Pearson M."/>
            <person name="Priest M."/>
            <person name="Roberts A."/>
            <person name="Saif S."/>
            <person name="Shea T."/>
            <person name="Sisk P."/>
            <person name="Sykes S."/>
            <person name="Wortman J."/>
            <person name="Nusbaum C."/>
            <person name="Birren B."/>
        </authorList>
    </citation>
    <scope>NUCLEOTIDE SEQUENCE [LARGE SCALE GENOMIC DNA]</scope>
    <source>
        <strain evidence="11">race PST-78</strain>
    </source>
</reference>
<keyword evidence="6" id="KW-0418">Kinase</keyword>
<evidence type="ECO:0000313" key="10">
    <source>
        <dbReference type="EMBL" id="KNE87119.1"/>
    </source>
</evidence>
<evidence type="ECO:0000256" key="3">
    <source>
        <dbReference type="ARBA" id="ARBA00012966"/>
    </source>
</evidence>
<gene>
    <name evidence="10" type="ORF">PSTG_19504</name>
</gene>
<dbReference type="AlphaFoldDB" id="A0A0L0UK88"/>
<dbReference type="Pfam" id="PF00334">
    <property type="entry name" value="NDK"/>
    <property type="match status" value="1"/>
</dbReference>
<sequence>MKFMSPSKELLEKHYADLSARPFFPGLVDYMSSGPVFPMLWEGLNVVNTGRQMLGVPNPADSLSVTICGDFCIQVGRNIIHSQTLLNQQTRKLLCDLLRKSLSPGHQHPPAGFMNKNFNNSK</sequence>
<dbReference type="SUPFAM" id="SSF54919">
    <property type="entry name" value="Nucleoside diphosphate kinase, NDK"/>
    <property type="match status" value="1"/>
</dbReference>
<evidence type="ECO:0000256" key="7">
    <source>
        <dbReference type="PROSITE-ProRule" id="PRU00706"/>
    </source>
</evidence>
<evidence type="ECO:0000256" key="2">
    <source>
        <dbReference type="ARBA" id="ARBA00008142"/>
    </source>
</evidence>
<keyword evidence="5" id="KW-0808">Transferase</keyword>
<dbReference type="PROSITE" id="PS51374">
    <property type="entry name" value="NDPK_LIKE"/>
    <property type="match status" value="1"/>
</dbReference>
<comment type="caution">
    <text evidence="7">Lacks conserved residue(s) required for the propagation of feature annotation.</text>
</comment>
<evidence type="ECO:0000256" key="8">
    <source>
        <dbReference type="RuleBase" id="RU004011"/>
    </source>
</evidence>
<dbReference type="PANTHER" id="PTHR11349">
    <property type="entry name" value="NUCLEOSIDE DIPHOSPHATE KINASE"/>
    <property type="match status" value="1"/>
</dbReference>
<dbReference type="InterPro" id="IPR034907">
    <property type="entry name" value="NDK-like_dom"/>
</dbReference>
<dbReference type="GO" id="GO:0006228">
    <property type="term" value="P:UTP biosynthetic process"/>
    <property type="evidence" value="ECO:0007669"/>
    <property type="project" value="InterPro"/>
</dbReference>
<dbReference type="EMBL" id="AJIL01006670">
    <property type="protein sequence ID" value="KNE87119.1"/>
    <property type="molecule type" value="Genomic_DNA"/>
</dbReference>
<comment type="similarity">
    <text evidence="2 7 8">Belongs to the NDK family.</text>
</comment>
<organism evidence="10 11">
    <name type="scientific">Puccinia striiformis f. sp. tritici PST-78</name>
    <dbReference type="NCBI Taxonomy" id="1165861"/>
    <lineage>
        <taxon>Eukaryota</taxon>
        <taxon>Fungi</taxon>
        <taxon>Dikarya</taxon>
        <taxon>Basidiomycota</taxon>
        <taxon>Pucciniomycotina</taxon>
        <taxon>Pucciniomycetes</taxon>
        <taxon>Pucciniales</taxon>
        <taxon>Pucciniaceae</taxon>
        <taxon>Puccinia</taxon>
    </lineage>
</organism>
<protein>
    <recommendedName>
        <fullName evidence="4">Nucleoside diphosphate kinase</fullName>
        <ecNumber evidence="3">2.7.4.6</ecNumber>
    </recommendedName>
</protein>
<dbReference type="PRINTS" id="PR01243">
    <property type="entry name" value="NUCDPKINASE"/>
</dbReference>
<dbReference type="EC" id="2.7.4.6" evidence="3"/>
<evidence type="ECO:0000256" key="6">
    <source>
        <dbReference type="ARBA" id="ARBA00022777"/>
    </source>
</evidence>
<keyword evidence="11" id="KW-1185">Reference proteome</keyword>
<proteinExistence type="inferred from homology"/>
<accession>A0A0L0UK88</accession>
<evidence type="ECO:0000313" key="11">
    <source>
        <dbReference type="Proteomes" id="UP000054564"/>
    </source>
</evidence>
<dbReference type="Proteomes" id="UP000054564">
    <property type="component" value="Unassembled WGS sequence"/>
</dbReference>
<evidence type="ECO:0000256" key="1">
    <source>
        <dbReference type="ARBA" id="ARBA00001946"/>
    </source>
</evidence>